<feature type="binding site" evidence="11">
    <location>
        <position position="381"/>
    </location>
    <ligand>
        <name>4-CDP-2-C-methyl-D-erythritol 2-phosphate</name>
        <dbReference type="ChEBI" id="CHEBI:57919"/>
    </ligand>
</feature>
<feature type="binding site" evidence="11">
    <location>
        <position position="378"/>
    </location>
    <ligand>
        <name>4-CDP-2-C-methyl-D-erythritol 2-phosphate</name>
        <dbReference type="ChEBI" id="CHEBI:57919"/>
    </ligand>
</feature>
<dbReference type="GO" id="GO:0019288">
    <property type="term" value="P:isopentenyl diphosphate biosynthetic process, methylerythritol 4-phosphate pathway"/>
    <property type="evidence" value="ECO:0007669"/>
    <property type="project" value="UniProtKB-UniRule"/>
</dbReference>
<comment type="caution">
    <text evidence="14">The sequence shown here is derived from an EMBL/GenBank/DDBJ whole genome shotgun (WGS) entry which is preliminary data.</text>
</comment>
<evidence type="ECO:0000256" key="8">
    <source>
        <dbReference type="ARBA" id="ARBA00023229"/>
    </source>
</evidence>
<dbReference type="InterPro" id="IPR020555">
    <property type="entry name" value="MECDP_synthase_CS"/>
</dbReference>
<reference evidence="14 15" key="1">
    <citation type="submission" date="2019-08" db="EMBL/GenBank/DDBJ databases">
        <title>In-depth cultivation of the pig gut microbiome towards novel bacterial diversity and tailored functional studies.</title>
        <authorList>
            <person name="Wylensek D."/>
            <person name="Hitch T.C.A."/>
            <person name="Clavel T."/>
        </authorList>
    </citation>
    <scope>NUCLEOTIDE SEQUENCE [LARGE SCALE GENOMIC DNA]</scope>
    <source>
        <strain evidence="14 15">WCA-MUC-591-APC-4B</strain>
    </source>
</reference>
<comment type="caution">
    <text evidence="11">Lacks conserved residue(s) required for the propagation of feature annotation.</text>
</comment>
<dbReference type="PANTHER" id="PTHR43181">
    <property type="entry name" value="2-C-METHYL-D-ERYTHRITOL 2,4-CYCLODIPHOSPHATE SYNTHASE, CHLOROPLASTIC"/>
    <property type="match status" value="1"/>
</dbReference>
<feature type="binding site" evidence="11">
    <location>
        <position position="283"/>
    </location>
    <ligand>
        <name>a divalent metal cation</name>
        <dbReference type="ChEBI" id="CHEBI:60240"/>
    </ligand>
</feature>
<evidence type="ECO:0000256" key="3">
    <source>
        <dbReference type="ARBA" id="ARBA00004709"/>
    </source>
</evidence>
<keyword evidence="8 11" id="KW-0414">Isoprene biosynthesis</keyword>
<dbReference type="EC" id="4.6.1.12" evidence="11"/>
<feature type="binding site" evidence="11">
    <location>
        <position position="249"/>
    </location>
    <ligand>
        <name>a divalent metal cation</name>
        <dbReference type="ChEBI" id="CHEBI:60240"/>
    </ligand>
</feature>
<dbReference type="InterPro" id="IPR018294">
    <property type="entry name" value="ISPD_synthase_CS"/>
</dbReference>
<dbReference type="Pfam" id="PF01128">
    <property type="entry name" value="IspD"/>
    <property type="match status" value="1"/>
</dbReference>
<evidence type="ECO:0000256" key="4">
    <source>
        <dbReference type="ARBA" id="ARBA00008480"/>
    </source>
</evidence>
<dbReference type="FunFam" id="3.30.1330.50:FF:000001">
    <property type="entry name" value="2-C-methyl-D-erythritol 2,4-cyclodiphosphate synthase"/>
    <property type="match status" value="1"/>
</dbReference>
<feature type="binding site" evidence="11">
    <location>
        <begin position="297"/>
        <end position="299"/>
    </location>
    <ligand>
        <name>4-CDP-2-C-methyl-D-erythritol 2-phosphate</name>
        <dbReference type="ChEBI" id="CHEBI:57919"/>
    </ligand>
</feature>
<keyword evidence="15" id="KW-1185">Reference proteome</keyword>
<evidence type="ECO:0000256" key="12">
    <source>
        <dbReference type="RuleBase" id="RU004395"/>
    </source>
</evidence>
<feature type="region of interest" description="2-C-methyl-D-erythritol 2,4-cyclodiphosphate synthase" evidence="11">
    <location>
        <begin position="243"/>
        <end position="397"/>
    </location>
</feature>
<dbReference type="InterPro" id="IPR026596">
    <property type="entry name" value="IspD/F"/>
</dbReference>
<feature type="binding site" evidence="11">
    <location>
        <begin position="302"/>
        <end position="306"/>
    </location>
    <ligand>
        <name>4-CDP-2-C-methyl-D-erythritol 2-phosphate</name>
        <dbReference type="ChEBI" id="CHEBI:57919"/>
    </ligand>
</feature>
<feature type="binding site" evidence="11">
    <location>
        <position position="251"/>
    </location>
    <ligand>
        <name>a divalent metal cation</name>
        <dbReference type="ChEBI" id="CHEBI:60240"/>
    </ligand>
</feature>
<evidence type="ECO:0000256" key="2">
    <source>
        <dbReference type="ARBA" id="ARBA00001968"/>
    </source>
</evidence>
<comment type="catalytic activity">
    <reaction evidence="11">
        <text>2-C-methyl-D-erythritol 4-phosphate + CTP + H(+) = 4-CDP-2-C-methyl-D-erythritol + diphosphate</text>
        <dbReference type="Rhea" id="RHEA:13429"/>
        <dbReference type="ChEBI" id="CHEBI:15378"/>
        <dbReference type="ChEBI" id="CHEBI:33019"/>
        <dbReference type="ChEBI" id="CHEBI:37563"/>
        <dbReference type="ChEBI" id="CHEBI:57823"/>
        <dbReference type="ChEBI" id="CHEBI:58262"/>
        <dbReference type="EC" id="2.7.7.60"/>
    </reaction>
</comment>
<comment type="function">
    <text evidence="11">Bifunctional enzyme that catalyzes the formation of 4-diphosphocytidyl-2-C-methyl-D-erythritol from CTP and 2-C-methyl-D-erythritol 4-phosphate (MEP) (IspD), and catalyzes the conversion of 4-diphosphocytidyl-2-C-methyl-D-erythritol 2-phosphate (CDP-ME2P) to 2-C-methyl-D-erythritol 2,4-cyclodiphosphate (ME-CPP) with a corresponding release of cytidine 5-monophosphate (CMP) (IspF).</text>
</comment>
<dbReference type="EMBL" id="VUNA01000004">
    <property type="protein sequence ID" value="MST70364.1"/>
    <property type="molecule type" value="Genomic_DNA"/>
</dbReference>
<dbReference type="EC" id="2.7.7.60" evidence="11"/>
<evidence type="ECO:0000313" key="15">
    <source>
        <dbReference type="Proteomes" id="UP000469424"/>
    </source>
</evidence>
<keyword evidence="9 11" id="KW-0456">Lyase</keyword>
<dbReference type="GO" id="GO:0046872">
    <property type="term" value="F:metal ion binding"/>
    <property type="evidence" value="ECO:0007669"/>
    <property type="project" value="UniProtKB-KW"/>
</dbReference>
<dbReference type="HAMAP" id="MF_01520">
    <property type="entry name" value="IspDF"/>
    <property type="match status" value="1"/>
</dbReference>
<evidence type="ECO:0000313" key="14">
    <source>
        <dbReference type="EMBL" id="MST70364.1"/>
    </source>
</evidence>
<feature type="binding site" evidence="11">
    <location>
        <begin position="371"/>
        <end position="374"/>
    </location>
    <ligand>
        <name>4-CDP-2-C-methyl-D-erythritol 2-phosphate</name>
        <dbReference type="ChEBI" id="CHEBI:57919"/>
    </ligand>
</feature>
<dbReference type="CDD" id="cd02516">
    <property type="entry name" value="CDP-ME_synthetase"/>
    <property type="match status" value="1"/>
</dbReference>
<protein>
    <recommendedName>
        <fullName evidence="11">Bifunctional enzyme IspD/IspF</fullName>
    </recommendedName>
    <domain>
        <recommendedName>
            <fullName evidence="11">2-C-methyl-D-erythritol 4-phosphate cytidylyltransferase</fullName>
            <ecNumber evidence="11">2.7.7.60</ecNumber>
        </recommendedName>
        <alternativeName>
            <fullName evidence="11">4-diphosphocytidyl-2C-methyl-D-erythritol synthase</fullName>
        </alternativeName>
        <alternativeName>
            <fullName evidence="11">MEP cytidylyltransferase</fullName>
            <shortName evidence="11">MCT</shortName>
        </alternativeName>
    </domain>
    <domain>
        <recommendedName>
            <fullName evidence="11">2-C-methyl-D-erythritol 2,4-cyclodiphosphate synthase</fullName>
            <shortName evidence="11">MECDP-synthase</shortName>
            <shortName evidence="11">MECPP-synthase</shortName>
            <shortName evidence="11">MECPS</shortName>
            <ecNumber evidence="11">4.6.1.12</ecNumber>
        </recommendedName>
    </domain>
</protein>
<gene>
    <name evidence="11" type="primary">ispDF</name>
    <name evidence="14" type="ORF">FYJ65_03250</name>
</gene>
<organism evidence="14 15">
    <name type="scientific">Mogibacterium kristiansenii</name>
    <dbReference type="NCBI Taxonomy" id="2606708"/>
    <lineage>
        <taxon>Bacteria</taxon>
        <taxon>Bacillati</taxon>
        <taxon>Bacillota</taxon>
        <taxon>Clostridia</taxon>
        <taxon>Peptostreptococcales</taxon>
        <taxon>Anaerovoracaceae</taxon>
        <taxon>Mogibacterium</taxon>
    </lineage>
</organism>
<dbReference type="SUPFAM" id="SSF53448">
    <property type="entry name" value="Nucleotide-diphospho-sugar transferases"/>
    <property type="match status" value="1"/>
</dbReference>
<dbReference type="InterPro" id="IPR036571">
    <property type="entry name" value="MECDP_synthase_sf"/>
</dbReference>
<feature type="site" description="Transition state stabilizer" evidence="11">
    <location>
        <position position="21"/>
    </location>
</feature>
<evidence type="ECO:0000256" key="10">
    <source>
        <dbReference type="ARBA" id="ARBA00023268"/>
    </source>
</evidence>
<dbReference type="SUPFAM" id="SSF69765">
    <property type="entry name" value="IpsF-like"/>
    <property type="match status" value="1"/>
</dbReference>
<comment type="pathway">
    <text evidence="11">Isoprenoid biosynthesis; isopentenyl diphosphate biosynthesis via DXP pathway; isopentenyl diphosphate from 1-deoxy-D-xylulose 5-phosphate: step 2/6.</text>
</comment>
<dbReference type="InterPro" id="IPR034683">
    <property type="entry name" value="IspD/TarI"/>
</dbReference>
<keyword evidence="10 11" id="KW-0511">Multifunctional enzyme</keyword>
<dbReference type="Gene3D" id="3.30.1330.50">
    <property type="entry name" value="2-C-methyl-D-erythritol 2,4-cyclodiphosphate synthase"/>
    <property type="match status" value="1"/>
</dbReference>
<name>A0A6N7XHH9_9FIRM</name>
<dbReference type="GO" id="GO:0050518">
    <property type="term" value="F:2-C-methyl-D-erythritol 4-phosphate cytidylyltransferase activity"/>
    <property type="evidence" value="ECO:0007669"/>
    <property type="project" value="UniProtKB-UniRule"/>
</dbReference>
<dbReference type="NCBIfam" id="TIGR00151">
    <property type="entry name" value="ispF"/>
    <property type="match status" value="1"/>
</dbReference>
<feature type="site" description="Positions MEP for the nucleophilic attack" evidence="11">
    <location>
        <position position="231"/>
    </location>
</feature>
<dbReference type="HAMAP" id="MF_00107">
    <property type="entry name" value="IspF"/>
    <property type="match status" value="1"/>
</dbReference>
<comment type="cofactor">
    <cofactor evidence="2 11">
        <name>a divalent metal cation</name>
        <dbReference type="ChEBI" id="CHEBI:60240"/>
    </cofactor>
</comment>
<dbReference type="AlphaFoldDB" id="A0A6N7XHH9"/>
<comment type="similarity">
    <text evidence="11">In the C-terminal section; belongs to the IspF family.</text>
</comment>
<dbReference type="GO" id="GO:0008685">
    <property type="term" value="F:2-C-methyl-D-erythritol 2,4-cyclodiphosphate synthase activity"/>
    <property type="evidence" value="ECO:0007669"/>
    <property type="project" value="UniProtKB-UniRule"/>
</dbReference>
<accession>A0A6N7XHH9</accession>
<dbReference type="GO" id="GO:0016114">
    <property type="term" value="P:terpenoid biosynthetic process"/>
    <property type="evidence" value="ECO:0007669"/>
    <property type="project" value="InterPro"/>
</dbReference>
<feature type="site" description="Transition state stabilizer" evidence="11">
    <location>
        <position position="372"/>
    </location>
</feature>
<dbReference type="PANTHER" id="PTHR43181:SF1">
    <property type="entry name" value="2-C-METHYL-D-ERYTHRITOL 2,4-CYCLODIPHOSPHATE SYNTHASE, CHLOROPLASTIC"/>
    <property type="match status" value="1"/>
</dbReference>
<dbReference type="Proteomes" id="UP000469424">
    <property type="component" value="Unassembled WGS sequence"/>
</dbReference>
<dbReference type="UniPathway" id="UPA00056">
    <property type="reaction ID" value="UER00093"/>
</dbReference>
<comment type="pathway">
    <text evidence="3 11">Isoprenoid biosynthesis; isopentenyl diphosphate biosynthesis via DXP pathway; isopentenyl diphosphate from 1-deoxy-D-xylulose 5-phosphate: step 4/6.</text>
</comment>
<feature type="binding site" evidence="11">
    <location>
        <begin position="249"/>
        <end position="251"/>
    </location>
    <ligand>
        <name>4-CDP-2-C-methyl-D-erythritol 2-phosphate</name>
        <dbReference type="ChEBI" id="CHEBI:57919"/>
    </ligand>
</feature>
<dbReference type="PROSITE" id="PS01295">
    <property type="entry name" value="ISPD"/>
    <property type="match status" value="1"/>
</dbReference>
<evidence type="ECO:0000259" key="13">
    <source>
        <dbReference type="Pfam" id="PF02542"/>
    </source>
</evidence>
<dbReference type="CDD" id="cd00554">
    <property type="entry name" value="MECDP_synthase"/>
    <property type="match status" value="1"/>
</dbReference>
<keyword evidence="5 11" id="KW-0808">Transferase</keyword>
<dbReference type="Pfam" id="PF02542">
    <property type="entry name" value="YgbB"/>
    <property type="match status" value="1"/>
</dbReference>
<keyword evidence="6 11" id="KW-0548">Nucleotidyltransferase</keyword>
<comment type="similarity">
    <text evidence="11">In the N-terminal section; belongs to the IspD/TarI cytidylyltransferase family. IspD subfamily.</text>
</comment>
<dbReference type="InterPro" id="IPR029044">
    <property type="entry name" value="Nucleotide-diphossugar_trans"/>
</dbReference>
<dbReference type="InterPro" id="IPR003526">
    <property type="entry name" value="MECDP_synthase"/>
</dbReference>
<sequence>MNIGIVVAAGKGTRMNAEVPKQMLPYRDSTVLECAARPFAEHPDIDEIVIVTPEDGTNADFYLKTARALQEVSGKAVRLTKGGKERSDSVRAGLDMCGNICREKGISESSVKVLIHDGARADLTTGIIDRNLKGLDRWDAVCTAVPSVDSMRIIPDTDLNSLFIYPIMDSKVIERRRMFCVQTPQSFRLDVIRRAYDVARQKGYSGTDDASVAELAGISVVLVEGEYANRKITTKEDISMEIRTGNGYDVHRLVPDRNLILCGTPVPSKLGLLGHSDADVATHALMDALLGAAGKGDIGKHFPDTDEKYRGADSIELLREVIRIIGDYRVVNVDVTIICEKPKLAPHIEAMKENLARAMNVSEGQVNVKATTTEKLGFTGREEGIAAIASCTIEGRQ</sequence>
<keyword evidence="7 11" id="KW-0479">Metal-binding</keyword>
<evidence type="ECO:0000256" key="1">
    <source>
        <dbReference type="ARBA" id="ARBA00000200"/>
    </source>
</evidence>
<feature type="site" description="Transition state stabilizer" evidence="11">
    <location>
        <position position="14"/>
    </location>
</feature>
<feature type="site" description="Transition state stabilizer" evidence="11">
    <location>
        <position position="275"/>
    </location>
</feature>
<dbReference type="PROSITE" id="PS01350">
    <property type="entry name" value="ISPF"/>
    <property type="match status" value="1"/>
</dbReference>
<feature type="binding site" evidence="11">
    <location>
        <begin position="275"/>
        <end position="276"/>
    </location>
    <ligand>
        <name>4-CDP-2-C-methyl-D-erythritol 2-phosphate</name>
        <dbReference type="ChEBI" id="CHEBI:57919"/>
    </ligand>
</feature>
<comment type="catalytic activity">
    <reaction evidence="1 11 12">
        <text>4-CDP-2-C-methyl-D-erythritol 2-phosphate = 2-C-methyl-D-erythritol 2,4-cyclic diphosphate + CMP</text>
        <dbReference type="Rhea" id="RHEA:23864"/>
        <dbReference type="ChEBI" id="CHEBI:57919"/>
        <dbReference type="ChEBI" id="CHEBI:58483"/>
        <dbReference type="ChEBI" id="CHEBI:60377"/>
        <dbReference type="EC" id="4.6.1.12"/>
    </reaction>
</comment>
<evidence type="ECO:0000256" key="5">
    <source>
        <dbReference type="ARBA" id="ARBA00022679"/>
    </source>
</evidence>
<evidence type="ECO:0000256" key="6">
    <source>
        <dbReference type="ARBA" id="ARBA00022695"/>
    </source>
</evidence>
<feature type="region of interest" description="2-C-methyl-D-erythritol 4-phosphate cytidylyltransferase" evidence="11">
    <location>
        <begin position="1"/>
        <end position="242"/>
    </location>
</feature>
<proteinExistence type="inferred from homology"/>
<evidence type="ECO:0000256" key="11">
    <source>
        <dbReference type="HAMAP-Rule" id="MF_01520"/>
    </source>
</evidence>
<dbReference type="Gene3D" id="3.90.550.10">
    <property type="entry name" value="Spore Coat Polysaccharide Biosynthesis Protein SpsA, Chain A"/>
    <property type="match status" value="1"/>
</dbReference>
<evidence type="ECO:0000256" key="7">
    <source>
        <dbReference type="ARBA" id="ARBA00022723"/>
    </source>
</evidence>
<evidence type="ECO:0000256" key="9">
    <source>
        <dbReference type="ARBA" id="ARBA00023239"/>
    </source>
</evidence>
<feature type="site" description="Positions MEP for the nucleophilic attack" evidence="11">
    <location>
        <position position="175"/>
    </location>
</feature>
<comment type="similarity">
    <text evidence="4 12">Belongs to the IspF family.</text>
</comment>
<feature type="domain" description="2-C-methyl-D-erythritol 2,4-cyclodiphosphate synthase" evidence="13">
    <location>
        <begin position="242"/>
        <end position="393"/>
    </location>
</feature>